<dbReference type="PANTHER" id="PTHR23501:SF154">
    <property type="entry name" value="MULTIDRUG-EFFLUX TRANSPORTER RV1634-RELATED"/>
    <property type="match status" value="1"/>
</dbReference>
<dbReference type="PROSITE" id="PS50850">
    <property type="entry name" value="MFS"/>
    <property type="match status" value="1"/>
</dbReference>
<sequence>MDQQSSHRTAPEDDEPTATGWRQILGAPYGLRLLAISAGIGLHAFNEVAIAPVLPIALEALGGIAFLPFVYAAFFAFVIVGGLSASPLRRRFGARLALSGAGVIYLVGIFIQFTALNAPMLLAGRVAQGLADGWIVALSYSLIADLFPPKLVPRIFAVEAVLWAAAAVLGPFAGGLTVEHVGWRAALAVSVPVVALFFIVMPFALPKEKRAETPVTPHRLIPPRLFTVSSTVGCGSWLLFLMMSAQSVSTVFLAYTLHHRLGLAPVKVGLVLITLSMSWSVAAIPIGGIDNLAMRQRIMRIGPLLQICGAALVSSGLYTLVLPLVLVGQVFNGVGFAMAFASASHAVIEDADPEHRMTTSALLPSLETSGFVFGSSVIGGLASLFGAQAQLSAQTPTSAIFYLWGASACLSGLAFFAAKGVTVKLRQD</sequence>
<proteinExistence type="predicted"/>
<organism evidence="7 8">
    <name type="scientific">Rhizobium rhizoryzae</name>
    <dbReference type="NCBI Taxonomy" id="451876"/>
    <lineage>
        <taxon>Bacteria</taxon>
        <taxon>Pseudomonadati</taxon>
        <taxon>Pseudomonadota</taxon>
        <taxon>Alphaproteobacteria</taxon>
        <taxon>Hyphomicrobiales</taxon>
        <taxon>Rhizobiaceae</taxon>
        <taxon>Rhizobium/Agrobacterium group</taxon>
        <taxon>Rhizobium</taxon>
    </lineage>
</organism>
<dbReference type="SUPFAM" id="SSF103473">
    <property type="entry name" value="MFS general substrate transporter"/>
    <property type="match status" value="1"/>
</dbReference>
<keyword evidence="2 5" id="KW-0812">Transmembrane</keyword>
<accession>A0A7W6LED9</accession>
<dbReference type="EMBL" id="JACIEC010000001">
    <property type="protein sequence ID" value="MBB4142835.1"/>
    <property type="molecule type" value="Genomic_DNA"/>
</dbReference>
<evidence type="ECO:0000256" key="1">
    <source>
        <dbReference type="ARBA" id="ARBA00004141"/>
    </source>
</evidence>
<feature type="transmembrane region" description="Helical" evidence="5">
    <location>
        <begin position="268"/>
        <end position="289"/>
    </location>
</feature>
<dbReference type="RefSeq" id="WP_062552928.1">
    <property type="nucleotide sequence ID" value="NZ_CP049250.1"/>
</dbReference>
<dbReference type="Pfam" id="PF07690">
    <property type="entry name" value="MFS_1"/>
    <property type="match status" value="1"/>
</dbReference>
<keyword evidence="3 5" id="KW-1133">Transmembrane helix</keyword>
<evidence type="ECO:0000259" key="6">
    <source>
        <dbReference type="PROSITE" id="PS50850"/>
    </source>
</evidence>
<keyword evidence="4 5" id="KW-0472">Membrane</keyword>
<reference evidence="7 8" key="1">
    <citation type="submission" date="2020-08" db="EMBL/GenBank/DDBJ databases">
        <title>Genomic Encyclopedia of Type Strains, Phase IV (KMG-IV): sequencing the most valuable type-strain genomes for metagenomic binning, comparative biology and taxonomic classification.</title>
        <authorList>
            <person name="Goeker M."/>
        </authorList>
    </citation>
    <scope>NUCLEOTIDE SEQUENCE [LARGE SCALE GENOMIC DNA]</scope>
    <source>
        <strain evidence="7 8">DSM 29514</strain>
    </source>
</reference>
<feature type="transmembrane region" description="Helical" evidence="5">
    <location>
        <begin position="326"/>
        <end position="348"/>
    </location>
</feature>
<dbReference type="InterPro" id="IPR020846">
    <property type="entry name" value="MFS_dom"/>
</dbReference>
<evidence type="ECO:0000256" key="5">
    <source>
        <dbReference type="SAM" id="Phobius"/>
    </source>
</evidence>
<evidence type="ECO:0000256" key="3">
    <source>
        <dbReference type="ARBA" id="ARBA00022989"/>
    </source>
</evidence>
<feature type="transmembrane region" description="Helical" evidence="5">
    <location>
        <begin position="301"/>
        <end position="320"/>
    </location>
</feature>
<keyword evidence="8" id="KW-1185">Reference proteome</keyword>
<feature type="transmembrane region" description="Helical" evidence="5">
    <location>
        <begin position="96"/>
        <end position="116"/>
    </location>
</feature>
<dbReference type="Gene3D" id="1.20.1250.20">
    <property type="entry name" value="MFS general substrate transporter like domains"/>
    <property type="match status" value="2"/>
</dbReference>
<feature type="transmembrane region" description="Helical" evidence="5">
    <location>
        <begin position="399"/>
        <end position="418"/>
    </location>
</feature>
<feature type="transmembrane region" description="Helical" evidence="5">
    <location>
        <begin position="185"/>
        <end position="205"/>
    </location>
</feature>
<feature type="transmembrane region" description="Helical" evidence="5">
    <location>
        <begin position="225"/>
        <end position="248"/>
    </location>
</feature>
<dbReference type="GO" id="GO:0005886">
    <property type="term" value="C:plasma membrane"/>
    <property type="evidence" value="ECO:0007669"/>
    <property type="project" value="TreeGrafter"/>
</dbReference>
<evidence type="ECO:0000256" key="4">
    <source>
        <dbReference type="ARBA" id="ARBA00023136"/>
    </source>
</evidence>
<feature type="transmembrane region" description="Helical" evidence="5">
    <location>
        <begin position="155"/>
        <end position="173"/>
    </location>
</feature>
<evidence type="ECO:0000313" key="8">
    <source>
        <dbReference type="Proteomes" id="UP000519897"/>
    </source>
</evidence>
<comment type="subcellular location">
    <subcellularLocation>
        <location evidence="1">Membrane</location>
        <topology evidence="1">Multi-pass membrane protein</topology>
    </subcellularLocation>
</comment>
<dbReference type="InterPro" id="IPR036259">
    <property type="entry name" value="MFS_trans_sf"/>
</dbReference>
<protein>
    <submittedName>
        <fullName evidence="7">MFS family permease</fullName>
    </submittedName>
</protein>
<feature type="transmembrane region" description="Helical" evidence="5">
    <location>
        <begin position="31"/>
        <end position="54"/>
    </location>
</feature>
<name>A0A7W6LED9_9HYPH</name>
<dbReference type="InterPro" id="IPR011701">
    <property type="entry name" value="MFS"/>
</dbReference>
<feature type="transmembrane region" description="Helical" evidence="5">
    <location>
        <begin position="60"/>
        <end position="84"/>
    </location>
</feature>
<dbReference type="PANTHER" id="PTHR23501">
    <property type="entry name" value="MAJOR FACILITATOR SUPERFAMILY"/>
    <property type="match status" value="1"/>
</dbReference>
<feature type="transmembrane region" description="Helical" evidence="5">
    <location>
        <begin position="122"/>
        <end position="143"/>
    </location>
</feature>
<dbReference type="AlphaFoldDB" id="A0A7W6LED9"/>
<dbReference type="GO" id="GO:0022857">
    <property type="term" value="F:transmembrane transporter activity"/>
    <property type="evidence" value="ECO:0007669"/>
    <property type="project" value="InterPro"/>
</dbReference>
<feature type="domain" description="Major facilitator superfamily (MFS) profile" evidence="6">
    <location>
        <begin position="32"/>
        <end position="423"/>
    </location>
</feature>
<evidence type="ECO:0000313" key="7">
    <source>
        <dbReference type="EMBL" id="MBB4142835.1"/>
    </source>
</evidence>
<comment type="caution">
    <text evidence="7">The sequence shown here is derived from an EMBL/GenBank/DDBJ whole genome shotgun (WGS) entry which is preliminary data.</text>
</comment>
<feature type="transmembrane region" description="Helical" evidence="5">
    <location>
        <begin position="369"/>
        <end position="387"/>
    </location>
</feature>
<evidence type="ECO:0000256" key="2">
    <source>
        <dbReference type="ARBA" id="ARBA00022692"/>
    </source>
</evidence>
<dbReference type="Proteomes" id="UP000519897">
    <property type="component" value="Unassembled WGS sequence"/>
</dbReference>
<gene>
    <name evidence="7" type="ORF">GGQ72_001334</name>
</gene>